<dbReference type="GO" id="GO:0003690">
    <property type="term" value="F:double-stranded DNA binding"/>
    <property type="evidence" value="ECO:0007669"/>
    <property type="project" value="TreeGrafter"/>
</dbReference>
<keyword evidence="8" id="KW-0539">Nucleus</keyword>
<evidence type="ECO:0000313" key="11">
    <source>
        <dbReference type="EMBL" id="KAK2079869.1"/>
    </source>
</evidence>
<keyword evidence="7" id="KW-0234">DNA repair</keyword>
<dbReference type="AlphaFoldDB" id="A0AAD9IMD5"/>
<dbReference type="PANTHER" id="PTHR12415">
    <property type="entry name" value="TYROSYL-DNA PHOSPHODIESTERASE 1"/>
    <property type="match status" value="1"/>
</dbReference>
<evidence type="ECO:0000256" key="10">
    <source>
        <dbReference type="PIRSR" id="PIRSR610347-2"/>
    </source>
</evidence>
<dbReference type="EMBL" id="JASFZW010000002">
    <property type="protein sequence ID" value="KAK2079869.1"/>
    <property type="molecule type" value="Genomic_DNA"/>
</dbReference>
<dbReference type="InterPro" id="IPR010347">
    <property type="entry name" value="Tdp1"/>
</dbReference>
<keyword evidence="5" id="KW-0378">Hydrolase</keyword>
<evidence type="ECO:0000313" key="12">
    <source>
        <dbReference type="Proteomes" id="UP001255856"/>
    </source>
</evidence>
<dbReference type="Pfam" id="PF06087">
    <property type="entry name" value="Tyr-DNA_phospho"/>
    <property type="match status" value="2"/>
</dbReference>
<gene>
    <name evidence="11" type="ORF">QBZ16_002264</name>
</gene>
<comment type="subcellular location">
    <subcellularLocation>
        <location evidence="1">Nucleus</location>
    </subcellularLocation>
</comment>
<accession>A0AAD9IMD5</accession>
<keyword evidence="4" id="KW-0227">DNA damage</keyword>
<evidence type="ECO:0000256" key="3">
    <source>
        <dbReference type="ARBA" id="ARBA00022722"/>
    </source>
</evidence>
<dbReference type="SUPFAM" id="SSF56024">
    <property type="entry name" value="Phospholipase D/nuclease"/>
    <property type="match status" value="2"/>
</dbReference>
<evidence type="ECO:0000256" key="8">
    <source>
        <dbReference type="ARBA" id="ARBA00023242"/>
    </source>
</evidence>
<evidence type="ECO:0000256" key="4">
    <source>
        <dbReference type="ARBA" id="ARBA00022763"/>
    </source>
</evidence>
<dbReference type="PANTHER" id="PTHR12415:SF0">
    <property type="entry name" value="TYROSYL-DNA PHOSPHODIESTERASE 1"/>
    <property type="match status" value="1"/>
</dbReference>
<dbReference type="Gene3D" id="3.30.870.10">
    <property type="entry name" value="Endonuclease Chain A"/>
    <property type="match status" value="3"/>
</dbReference>
<keyword evidence="3" id="KW-0540">Nuclease</keyword>
<dbReference type="GO" id="GO:0004527">
    <property type="term" value="F:exonuclease activity"/>
    <property type="evidence" value="ECO:0007669"/>
    <property type="project" value="UniProtKB-KW"/>
</dbReference>
<protein>
    <submittedName>
        <fullName evidence="11">Uncharacterized protein</fullName>
    </submittedName>
</protein>
<organism evidence="11 12">
    <name type="scientific">Prototheca wickerhamii</name>
    <dbReference type="NCBI Taxonomy" id="3111"/>
    <lineage>
        <taxon>Eukaryota</taxon>
        <taxon>Viridiplantae</taxon>
        <taxon>Chlorophyta</taxon>
        <taxon>core chlorophytes</taxon>
        <taxon>Trebouxiophyceae</taxon>
        <taxon>Chlorellales</taxon>
        <taxon>Chlorellaceae</taxon>
        <taxon>Prototheca</taxon>
    </lineage>
</organism>
<evidence type="ECO:0000256" key="7">
    <source>
        <dbReference type="ARBA" id="ARBA00023204"/>
    </source>
</evidence>
<evidence type="ECO:0000256" key="1">
    <source>
        <dbReference type="ARBA" id="ARBA00004123"/>
    </source>
</evidence>
<dbReference type="GO" id="GO:0006281">
    <property type="term" value="P:DNA repair"/>
    <property type="evidence" value="ECO:0007669"/>
    <property type="project" value="UniProtKB-KW"/>
</dbReference>
<dbReference type="GO" id="GO:0003697">
    <property type="term" value="F:single-stranded DNA binding"/>
    <property type="evidence" value="ECO:0007669"/>
    <property type="project" value="TreeGrafter"/>
</dbReference>
<feature type="active site" description="Nucleophile" evidence="9">
    <location>
        <position position="48"/>
    </location>
</feature>
<proteinExistence type="inferred from homology"/>
<keyword evidence="6" id="KW-0269">Exonuclease</keyword>
<keyword evidence="12" id="KW-1185">Reference proteome</keyword>
<comment type="caution">
    <text evidence="11">The sequence shown here is derived from an EMBL/GenBank/DDBJ whole genome shotgun (WGS) entry which is preliminary data.</text>
</comment>
<comment type="similarity">
    <text evidence="2">Belongs to the tyrosyl-DNA phosphodiesterase family.</text>
</comment>
<evidence type="ECO:0000256" key="5">
    <source>
        <dbReference type="ARBA" id="ARBA00022801"/>
    </source>
</evidence>
<evidence type="ECO:0000256" key="2">
    <source>
        <dbReference type="ARBA" id="ARBA00010205"/>
    </source>
</evidence>
<dbReference type="Proteomes" id="UP001255856">
    <property type="component" value="Unassembled WGS sequence"/>
</dbReference>
<evidence type="ECO:0000256" key="6">
    <source>
        <dbReference type="ARBA" id="ARBA00022839"/>
    </source>
</evidence>
<reference evidence="11" key="1">
    <citation type="submission" date="2021-01" db="EMBL/GenBank/DDBJ databases">
        <authorList>
            <person name="Eckstrom K.M.E."/>
        </authorList>
    </citation>
    <scope>NUCLEOTIDE SEQUENCE</scope>
    <source>
        <strain evidence="11">UVCC 0001</strain>
    </source>
</reference>
<feature type="binding site" evidence="10">
    <location>
        <position position="56"/>
    </location>
    <ligand>
        <name>substrate</name>
    </ligand>
</feature>
<evidence type="ECO:0000256" key="9">
    <source>
        <dbReference type="PIRSR" id="PIRSR610347-1"/>
    </source>
</evidence>
<name>A0AAD9IMD5_PROWI</name>
<dbReference type="GO" id="GO:0005634">
    <property type="term" value="C:nucleus"/>
    <property type="evidence" value="ECO:0007669"/>
    <property type="project" value="UniProtKB-SubCell"/>
</dbReference>
<sequence>MVDFAWLLSACPDIAKAQKIILDIEKAGLGAKTVVKIPPLPIPYGTHHRCVVKPNKAFVMKLRHGIRVAIHTANLIYPDCNNKSQAIYTQDFPPLAERASAHSQTAASTFQEDLSTYLDRLRLPAAATAKMWEDIRDHDFGAARVALIPSVPGYHSCTDSHAGVWGLQRLEQVLASERAFEPRFQHAPFLAQFSSLGSLDAAWVEEEFKGAACAGWCRPCEPGSKPQAMQRPTEFTQLVWPTVAEVQNSIEGWLAGRSIPGPHKNAAWGTLQKKKTQLMIRSYELGALSLPTLEANYLASPHHGYNAASGQSSQQPITGAGSGNAMCFGCLPPLPYGQDDTPWAVDVPWPGLDMWGCTIANPHGAFYGLTEDMEWGDIA</sequence>
<dbReference type="GO" id="GO:0017005">
    <property type="term" value="F:3'-tyrosyl-DNA phosphodiesterase activity"/>
    <property type="evidence" value="ECO:0007669"/>
    <property type="project" value="TreeGrafter"/>
</dbReference>